<sequence length="476" mass="54459">MSNTTRFSDPIKAHELQGRSNALLETIYATDIKSDLPLDETKVLKQEYNHVSRQLDQLTYSILPDPLVILPPELWGDILYEATRNEDTFDPPPVEASLILTLVNADWCTKILDTPRLWTVIELGKGHGDVLANLETALRLSKDLELNITIHFMQAEWLIGFPLLARHRHRIRRLTLLQRNKDRLALWPYDFVDQFFSIVGPLSSLQLMDDDFSGHSQFNWEYILSQCPALIGVERHLDAISPSGHEQFWVHHTNSQLKYFLFQLKDLVHVRILRWWPNMGIEEDIHIADHDIPPLPALKHFVIGCDFNHILYTVLNSAKNLTYLSVSIGDKWRHVFDLLELLTHLPKLSYLNLTISSIFEQLSMPVLCPVATNIRGLGVGHVLGQYDKSPNIDTLFLLLPGYFKHLQELSMSSINLGPNLVAFVASLSCLRSLDLGKISLYNIENMFNGNCLIVLLSSDSMLDRKALRLKEDFSQI</sequence>
<dbReference type="SUPFAM" id="SSF52047">
    <property type="entry name" value="RNI-like"/>
    <property type="match status" value="1"/>
</dbReference>
<protein>
    <recommendedName>
        <fullName evidence="3">F-box domain-containing protein</fullName>
    </recommendedName>
</protein>
<dbReference type="EMBL" id="KN824359">
    <property type="protein sequence ID" value="KIM22295.1"/>
    <property type="molecule type" value="Genomic_DNA"/>
</dbReference>
<evidence type="ECO:0000313" key="1">
    <source>
        <dbReference type="EMBL" id="KIM22295.1"/>
    </source>
</evidence>
<reference evidence="2" key="2">
    <citation type="submission" date="2015-01" db="EMBL/GenBank/DDBJ databases">
        <title>Evolutionary Origins and Diversification of the Mycorrhizal Mutualists.</title>
        <authorList>
            <consortium name="DOE Joint Genome Institute"/>
            <consortium name="Mycorrhizal Genomics Consortium"/>
            <person name="Kohler A."/>
            <person name="Kuo A."/>
            <person name="Nagy L.G."/>
            <person name="Floudas D."/>
            <person name="Copeland A."/>
            <person name="Barry K.W."/>
            <person name="Cichocki N."/>
            <person name="Veneault-Fourrey C."/>
            <person name="LaButti K."/>
            <person name="Lindquist E.A."/>
            <person name="Lipzen A."/>
            <person name="Lundell T."/>
            <person name="Morin E."/>
            <person name="Murat C."/>
            <person name="Riley R."/>
            <person name="Ohm R."/>
            <person name="Sun H."/>
            <person name="Tunlid A."/>
            <person name="Henrissat B."/>
            <person name="Grigoriev I.V."/>
            <person name="Hibbett D.S."/>
            <person name="Martin F."/>
        </authorList>
    </citation>
    <scope>NUCLEOTIDE SEQUENCE [LARGE SCALE GENOMIC DNA]</scope>
    <source>
        <strain evidence="2">MAFF 305830</strain>
    </source>
</reference>
<gene>
    <name evidence="1" type="ORF">M408DRAFT_12113</name>
</gene>
<organism evidence="1 2">
    <name type="scientific">Serendipita vermifera MAFF 305830</name>
    <dbReference type="NCBI Taxonomy" id="933852"/>
    <lineage>
        <taxon>Eukaryota</taxon>
        <taxon>Fungi</taxon>
        <taxon>Dikarya</taxon>
        <taxon>Basidiomycota</taxon>
        <taxon>Agaricomycotina</taxon>
        <taxon>Agaricomycetes</taxon>
        <taxon>Sebacinales</taxon>
        <taxon>Serendipitaceae</taxon>
        <taxon>Serendipita</taxon>
    </lineage>
</organism>
<dbReference type="Gene3D" id="3.80.10.10">
    <property type="entry name" value="Ribonuclease Inhibitor"/>
    <property type="match status" value="1"/>
</dbReference>
<dbReference type="OrthoDB" id="3047947at2759"/>
<accession>A0A0C3ACB0</accession>
<name>A0A0C3ACB0_SERVB</name>
<dbReference type="Proteomes" id="UP000054097">
    <property type="component" value="Unassembled WGS sequence"/>
</dbReference>
<evidence type="ECO:0000313" key="2">
    <source>
        <dbReference type="Proteomes" id="UP000054097"/>
    </source>
</evidence>
<keyword evidence="2" id="KW-1185">Reference proteome</keyword>
<dbReference type="AlphaFoldDB" id="A0A0C3ACB0"/>
<dbReference type="InterPro" id="IPR032675">
    <property type="entry name" value="LRR_dom_sf"/>
</dbReference>
<evidence type="ECO:0008006" key="3">
    <source>
        <dbReference type="Google" id="ProtNLM"/>
    </source>
</evidence>
<dbReference type="HOGENOM" id="CLU_573862_0_0_1"/>
<reference evidence="1 2" key="1">
    <citation type="submission" date="2014-04" db="EMBL/GenBank/DDBJ databases">
        <authorList>
            <consortium name="DOE Joint Genome Institute"/>
            <person name="Kuo A."/>
            <person name="Zuccaro A."/>
            <person name="Kohler A."/>
            <person name="Nagy L.G."/>
            <person name="Floudas D."/>
            <person name="Copeland A."/>
            <person name="Barry K.W."/>
            <person name="Cichocki N."/>
            <person name="Veneault-Fourrey C."/>
            <person name="LaButti K."/>
            <person name="Lindquist E.A."/>
            <person name="Lipzen A."/>
            <person name="Lundell T."/>
            <person name="Morin E."/>
            <person name="Murat C."/>
            <person name="Sun H."/>
            <person name="Tunlid A."/>
            <person name="Henrissat B."/>
            <person name="Grigoriev I.V."/>
            <person name="Hibbett D.S."/>
            <person name="Martin F."/>
            <person name="Nordberg H.P."/>
            <person name="Cantor M.N."/>
            <person name="Hua S.X."/>
        </authorList>
    </citation>
    <scope>NUCLEOTIDE SEQUENCE [LARGE SCALE GENOMIC DNA]</scope>
    <source>
        <strain evidence="1 2">MAFF 305830</strain>
    </source>
</reference>
<proteinExistence type="predicted"/>